<name>A0AAD6KK03_9ROSI</name>
<feature type="region of interest" description="Disordered" evidence="3">
    <location>
        <begin position="87"/>
        <end position="111"/>
    </location>
</feature>
<organism evidence="5 6">
    <name type="scientific">Salix udensis</name>
    <dbReference type="NCBI Taxonomy" id="889485"/>
    <lineage>
        <taxon>Eukaryota</taxon>
        <taxon>Viridiplantae</taxon>
        <taxon>Streptophyta</taxon>
        <taxon>Embryophyta</taxon>
        <taxon>Tracheophyta</taxon>
        <taxon>Spermatophyta</taxon>
        <taxon>Magnoliopsida</taxon>
        <taxon>eudicotyledons</taxon>
        <taxon>Gunneridae</taxon>
        <taxon>Pentapetalae</taxon>
        <taxon>rosids</taxon>
        <taxon>fabids</taxon>
        <taxon>Malpighiales</taxon>
        <taxon>Salicaceae</taxon>
        <taxon>Saliceae</taxon>
        <taxon>Salix</taxon>
    </lineage>
</organism>
<dbReference type="PROSITE" id="PS50102">
    <property type="entry name" value="RRM"/>
    <property type="match status" value="1"/>
</dbReference>
<dbReference type="EMBL" id="JAPFFJ010000006">
    <property type="protein sequence ID" value="KAJ6424200.1"/>
    <property type="molecule type" value="Genomic_DNA"/>
</dbReference>
<keyword evidence="1 2" id="KW-0694">RNA-binding</keyword>
<dbReference type="InterPro" id="IPR035979">
    <property type="entry name" value="RBD_domain_sf"/>
</dbReference>
<dbReference type="Proteomes" id="UP001162972">
    <property type="component" value="Chromosome 16"/>
</dbReference>
<reference evidence="5 6" key="1">
    <citation type="journal article" date="2023" name="Int. J. Mol. Sci.">
        <title>De Novo Assembly and Annotation of 11 Diverse Shrub Willow (Salix) Genomes Reveals Novel Gene Organization in Sex-Linked Regions.</title>
        <authorList>
            <person name="Hyden B."/>
            <person name="Feng K."/>
            <person name="Yates T.B."/>
            <person name="Jawdy S."/>
            <person name="Cereghino C."/>
            <person name="Smart L.B."/>
            <person name="Muchero W."/>
        </authorList>
    </citation>
    <scope>NUCLEOTIDE SEQUENCE [LARGE SCALE GENOMIC DNA]</scope>
    <source>
        <tissue evidence="5">Shoot tip</tissue>
    </source>
</reference>
<proteinExistence type="predicted"/>
<evidence type="ECO:0000313" key="5">
    <source>
        <dbReference type="EMBL" id="KAJ6424200.1"/>
    </source>
</evidence>
<dbReference type="CDD" id="cd21608">
    <property type="entry name" value="RRM2_NsCP33_like"/>
    <property type="match status" value="1"/>
</dbReference>
<dbReference type="GO" id="GO:0003723">
    <property type="term" value="F:RNA binding"/>
    <property type="evidence" value="ECO:0007669"/>
    <property type="project" value="UniProtKB-UniRule"/>
</dbReference>
<accession>A0AAD6KK03</accession>
<evidence type="ECO:0000256" key="2">
    <source>
        <dbReference type="PROSITE-ProRule" id="PRU00176"/>
    </source>
</evidence>
<dbReference type="SUPFAM" id="SSF54928">
    <property type="entry name" value="RNA-binding domain, RBD"/>
    <property type="match status" value="1"/>
</dbReference>
<dbReference type="SMART" id="SM00360">
    <property type="entry name" value="RRM"/>
    <property type="match status" value="1"/>
</dbReference>
<evidence type="ECO:0000259" key="4">
    <source>
        <dbReference type="PROSITE" id="PS50102"/>
    </source>
</evidence>
<dbReference type="InterPro" id="IPR012677">
    <property type="entry name" value="Nucleotide-bd_a/b_plait_sf"/>
</dbReference>
<sequence length="111" mass="12393">MAFLNKLGSMMRQSISQKGLPWSTDDQTLRDAFSGYGEVTEARVIMDRETGRSRGFGFVSFDSTESASEAVSAMDGQELGGRNVRVTFAEERSRPPRTYNDDYQGSRGYDN</sequence>
<dbReference type="InterPro" id="IPR000504">
    <property type="entry name" value="RRM_dom"/>
</dbReference>
<dbReference type="PANTHER" id="PTHR48027">
    <property type="entry name" value="HETEROGENEOUS NUCLEAR RIBONUCLEOPROTEIN 87F-RELATED"/>
    <property type="match status" value="1"/>
</dbReference>
<dbReference type="InterPro" id="IPR048289">
    <property type="entry name" value="RRM2_NsCP33-like"/>
</dbReference>
<dbReference type="AlphaFoldDB" id="A0AAD6KK03"/>
<gene>
    <name evidence="5" type="ORF">OIU84_025056</name>
</gene>
<comment type="caution">
    <text evidence="5">The sequence shown here is derived from an EMBL/GenBank/DDBJ whole genome shotgun (WGS) entry which is preliminary data.</text>
</comment>
<dbReference type="InterPro" id="IPR052462">
    <property type="entry name" value="SLIRP/GR-RBP-like"/>
</dbReference>
<dbReference type="Gene3D" id="3.30.70.330">
    <property type="match status" value="1"/>
</dbReference>
<protein>
    <recommendedName>
        <fullName evidence="4">RRM domain-containing protein</fullName>
    </recommendedName>
</protein>
<evidence type="ECO:0000313" key="6">
    <source>
        <dbReference type="Proteomes" id="UP001162972"/>
    </source>
</evidence>
<evidence type="ECO:0000256" key="3">
    <source>
        <dbReference type="SAM" id="MobiDB-lite"/>
    </source>
</evidence>
<evidence type="ECO:0000256" key="1">
    <source>
        <dbReference type="ARBA" id="ARBA00022884"/>
    </source>
</evidence>
<feature type="domain" description="RRM" evidence="4">
    <location>
        <begin position="13"/>
        <end position="91"/>
    </location>
</feature>
<keyword evidence="6" id="KW-1185">Reference proteome</keyword>
<dbReference type="Pfam" id="PF00076">
    <property type="entry name" value="RRM_1"/>
    <property type="match status" value="1"/>
</dbReference>